<protein>
    <submittedName>
        <fullName evidence="4">FAD-dependent monooxygenase</fullName>
    </submittedName>
</protein>
<evidence type="ECO:0000313" key="5">
    <source>
        <dbReference type="Proteomes" id="UP000278081"/>
    </source>
</evidence>
<reference evidence="4 5" key="1">
    <citation type="submission" date="2018-11" db="EMBL/GenBank/DDBJ databases">
        <title>Rhizobium chutanense sp. nov., isolated from root nodules of Phaseolus vulgaris in China.</title>
        <authorList>
            <person name="Huo Y."/>
        </authorList>
    </citation>
    <scope>NUCLEOTIDE SEQUENCE [LARGE SCALE GENOMIC DNA]</scope>
    <source>
        <strain evidence="4 5">C16</strain>
    </source>
</reference>
<dbReference type="Gene3D" id="3.50.50.60">
    <property type="entry name" value="FAD/NAD(P)-binding domain"/>
    <property type="match status" value="1"/>
</dbReference>
<dbReference type="OrthoDB" id="5499180at2"/>
<feature type="domain" description="FAD-binding" evidence="3">
    <location>
        <begin position="2"/>
        <end position="166"/>
    </location>
</feature>
<dbReference type="InterPro" id="IPR002938">
    <property type="entry name" value="FAD-bd"/>
</dbReference>
<organism evidence="4 5">
    <name type="scientific">Rhizobium chutanense</name>
    <dbReference type="NCBI Taxonomy" id="2035448"/>
    <lineage>
        <taxon>Bacteria</taxon>
        <taxon>Pseudomonadati</taxon>
        <taxon>Pseudomonadota</taxon>
        <taxon>Alphaproteobacteria</taxon>
        <taxon>Hyphomicrobiales</taxon>
        <taxon>Rhizobiaceae</taxon>
        <taxon>Rhizobium/Agrobacterium group</taxon>
        <taxon>Rhizobium</taxon>
    </lineage>
</organism>
<keyword evidence="2 4" id="KW-0503">Monooxygenase</keyword>
<dbReference type="InterPro" id="IPR050493">
    <property type="entry name" value="FAD-dep_Monooxygenase_BioMet"/>
</dbReference>
<dbReference type="SUPFAM" id="SSF51905">
    <property type="entry name" value="FAD/NAD(P)-binding domain"/>
    <property type="match status" value="1"/>
</dbReference>
<dbReference type="Proteomes" id="UP000278081">
    <property type="component" value="Unassembled WGS sequence"/>
</dbReference>
<dbReference type="Pfam" id="PF01494">
    <property type="entry name" value="FAD_binding_3"/>
    <property type="match status" value="2"/>
</dbReference>
<evidence type="ECO:0000313" key="4">
    <source>
        <dbReference type="EMBL" id="RUM01282.1"/>
    </source>
</evidence>
<comment type="caution">
    <text evidence="4">The sequence shown here is derived from an EMBL/GenBank/DDBJ whole genome shotgun (WGS) entry which is preliminary data.</text>
</comment>
<evidence type="ECO:0000256" key="1">
    <source>
        <dbReference type="ARBA" id="ARBA00023002"/>
    </source>
</evidence>
<sequence length="397" mass="43042">MKILVIGAGIAGCALGLALSKAGIGCKLVDLKPAPTAAGGAFLTLAPNGIKALRSLGLESLLEGAGGFEQSGLEFFNANGRKIAAIKGENDLSVYGACGVVMRRARLQEVLEAAALKAEIPIEYGRQVKSVSETGDGVKVAFDDGSSEQADIVIGADGIWSQVRRATWPQAPNPLYTGIVDCGGWAEVDLPDTTRQQMHFGRRAFFGYTVKDKTAYWFTNIPEAIAPERGELEKIAPEVWLTKVRELNRDAVEPVRHILAMADSAIGAWPLYNMPPLPTWHTRRVCLIGDAAHAVSPSTGQGASLAIEDAAVLAMCLRDNAEPQKAFERYLGVRKARAESIVEFGRQIGDRKVASTMGSWFRDLTLAFFLRMGRSATKEQYSYQIDWNANMAQERLQ</sequence>
<proteinExistence type="predicted"/>
<keyword evidence="1" id="KW-0560">Oxidoreductase</keyword>
<accession>A0A432NNU6</accession>
<dbReference type="PRINTS" id="PR00420">
    <property type="entry name" value="RNGMNOXGNASE"/>
</dbReference>
<evidence type="ECO:0000256" key="2">
    <source>
        <dbReference type="ARBA" id="ARBA00023033"/>
    </source>
</evidence>
<dbReference type="EMBL" id="RJTJ01000022">
    <property type="protein sequence ID" value="RUM01282.1"/>
    <property type="molecule type" value="Genomic_DNA"/>
</dbReference>
<dbReference type="GO" id="GO:0004497">
    <property type="term" value="F:monooxygenase activity"/>
    <property type="evidence" value="ECO:0007669"/>
    <property type="project" value="UniProtKB-KW"/>
</dbReference>
<dbReference type="PANTHER" id="PTHR13789">
    <property type="entry name" value="MONOOXYGENASE"/>
    <property type="match status" value="1"/>
</dbReference>
<feature type="domain" description="FAD-binding" evidence="3">
    <location>
        <begin position="279"/>
        <end position="344"/>
    </location>
</feature>
<dbReference type="GO" id="GO:0071949">
    <property type="term" value="F:FAD binding"/>
    <property type="evidence" value="ECO:0007669"/>
    <property type="project" value="InterPro"/>
</dbReference>
<gene>
    <name evidence="4" type="ORF">EFR84_22685</name>
</gene>
<dbReference type="PANTHER" id="PTHR13789:SF309">
    <property type="entry name" value="PUTATIVE (AFU_ORTHOLOGUE AFUA_6G14510)-RELATED"/>
    <property type="match status" value="1"/>
</dbReference>
<dbReference type="InterPro" id="IPR036188">
    <property type="entry name" value="FAD/NAD-bd_sf"/>
</dbReference>
<evidence type="ECO:0000259" key="3">
    <source>
        <dbReference type="Pfam" id="PF01494"/>
    </source>
</evidence>
<dbReference type="AlphaFoldDB" id="A0A432NNU6"/>
<dbReference type="RefSeq" id="WP_097622874.1">
    <property type="nucleotide sequence ID" value="NZ_ML133769.1"/>
</dbReference>
<name>A0A432NNU6_9HYPH</name>